<evidence type="ECO:0000313" key="1">
    <source>
        <dbReference type="EMBL" id="MFG6486735.1"/>
    </source>
</evidence>
<evidence type="ECO:0000313" key="2">
    <source>
        <dbReference type="Proteomes" id="UP001606134"/>
    </source>
</evidence>
<dbReference type="Pfam" id="PF00106">
    <property type="entry name" value="adh_short"/>
    <property type="match status" value="1"/>
</dbReference>
<accession>A0ABW7H9Z9</accession>
<name>A0ABW7H9Z9_9BURK</name>
<sequence length="246" mass="25883">MRMQGNTILVAGGAGGIGRGLAELLCRLGNEVIVFGLPAGASLQQGLRVVDIDLADPWSVAAFSEQVAAVCPGLNMLVDIAIAFPVKYLPGMQALLGDDETPSRLEAHRLGMQHLTGALLPHLRKREHSAVWSLSVGPAFAPLHAGRGTASPRAATAGSAPAFALSVTKRWASARIEVVDIAVPSRGHVAMEHRGMSRGEFVSRLAGLLAEGLQEEAALARLRALWPLARPAVRETEDDDSVSEAV</sequence>
<organism evidence="1 2">
    <name type="scientific">Pelomonas candidula</name>
    <dbReference type="NCBI Taxonomy" id="3299025"/>
    <lineage>
        <taxon>Bacteria</taxon>
        <taxon>Pseudomonadati</taxon>
        <taxon>Pseudomonadota</taxon>
        <taxon>Betaproteobacteria</taxon>
        <taxon>Burkholderiales</taxon>
        <taxon>Sphaerotilaceae</taxon>
        <taxon>Roseateles</taxon>
    </lineage>
</organism>
<dbReference type="Proteomes" id="UP001606134">
    <property type="component" value="Unassembled WGS sequence"/>
</dbReference>
<protein>
    <submittedName>
        <fullName evidence="1">SDR family NAD(P)-dependent oxidoreductase</fullName>
    </submittedName>
</protein>
<reference evidence="1 2" key="1">
    <citation type="submission" date="2024-08" db="EMBL/GenBank/DDBJ databases">
        <authorList>
            <person name="Lu H."/>
        </authorList>
    </citation>
    <scope>NUCLEOTIDE SEQUENCE [LARGE SCALE GENOMIC DNA]</scope>
    <source>
        <strain evidence="1 2">BYS78W</strain>
    </source>
</reference>
<dbReference type="SUPFAM" id="SSF51735">
    <property type="entry name" value="NAD(P)-binding Rossmann-fold domains"/>
    <property type="match status" value="1"/>
</dbReference>
<dbReference type="Gene3D" id="3.40.50.720">
    <property type="entry name" value="NAD(P)-binding Rossmann-like Domain"/>
    <property type="match status" value="1"/>
</dbReference>
<keyword evidence="2" id="KW-1185">Reference proteome</keyword>
<dbReference type="RefSeq" id="WP_394408179.1">
    <property type="nucleotide sequence ID" value="NZ_JBIGIC010000003.1"/>
</dbReference>
<proteinExistence type="predicted"/>
<dbReference type="EMBL" id="JBIGIC010000003">
    <property type="protein sequence ID" value="MFG6486735.1"/>
    <property type="molecule type" value="Genomic_DNA"/>
</dbReference>
<dbReference type="InterPro" id="IPR036291">
    <property type="entry name" value="NAD(P)-bd_dom_sf"/>
</dbReference>
<gene>
    <name evidence="1" type="ORF">ACG04R_08640</name>
</gene>
<comment type="caution">
    <text evidence="1">The sequence shown here is derived from an EMBL/GenBank/DDBJ whole genome shotgun (WGS) entry which is preliminary data.</text>
</comment>
<dbReference type="InterPro" id="IPR002347">
    <property type="entry name" value="SDR_fam"/>
</dbReference>